<organism evidence="1 2">
    <name type="scientific">Hymenobacter metallicola</name>
    <dbReference type="NCBI Taxonomy" id="2563114"/>
    <lineage>
        <taxon>Bacteria</taxon>
        <taxon>Pseudomonadati</taxon>
        <taxon>Bacteroidota</taxon>
        <taxon>Cytophagia</taxon>
        <taxon>Cytophagales</taxon>
        <taxon>Hymenobacteraceae</taxon>
        <taxon>Hymenobacter</taxon>
    </lineage>
</organism>
<evidence type="ECO:0000313" key="2">
    <source>
        <dbReference type="Proteomes" id="UP000298471"/>
    </source>
</evidence>
<sequence length="86" mass="9655">MSLDLEKLRKSLLKGERRKIEEKAGVKKSTVHAVLTGKIIGTPTVARVVTAAMEVVKERERSQERQINKVATFLEERATKLKTAQP</sequence>
<reference evidence="1 2" key="1">
    <citation type="submission" date="2019-04" db="EMBL/GenBank/DDBJ databases">
        <authorList>
            <person name="Feng G."/>
            <person name="Zhang J."/>
            <person name="Zhu H."/>
        </authorList>
    </citation>
    <scope>NUCLEOTIDE SEQUENCE [LARGE SCALE GENOMIC DNA]</scope>
    <source>
        <strain evidence="1 2">9PBR-1</strain>
    </source>
</reference>
<evidence type="ECO:0000313" key="1">
    <source>
        <dbReference type="EMBL" id="TGE29754.1"/>
    </source>
</evidence>
<dbReference type="Proteomes" id="UP000298471">
    <property type="component" value="Unassembled WGS sequence"/>
</dbReference>
<accession>A0A4Z0QJ06</accession>
<dbReference type="AlphaFoldDB" id="A0A4Z0QJ06"/>
<gene>
    <name evidence="1" type="ORF">E5K02_09930</name>
</gene>
<keyword evidence="2" id="KW-1185">Reference proteome</keyword>
<dbReference type="EMBL" id="SRMB01000001">
    <property type="protein sequence ID" value="TGE29754.1"/>
    <property type="molecule type" value="Genomic_DNA"/>
</dbReference>
<dbReference type="RefSeq" id="WP_135394507.1">
    <property type="nucleotide sequence ID" value="NZ_SRMB01000001.1"/>
</dbReference>
<protein>
    <submittedName>
        <fullName evidence="1">Uncharacterized protein</fullName>
    </submittedName>
</protein>
<name>A0A4Z0QJ06_9BACT</name>
<comment type="caution">
    <text evidence="1">The sequence shown here is derived from an EMBL/GenBank/DDBJ whole genome shotgun (WGS) entry which is preliminary data.</text>
</comment>
<proteinExistence type="predicted"/>